<gene>
    <name evidence="1" type="ORF">BDR25DRAFT_331459</name>
</gene>
<dbReference type="EMBL" id="MU003495">
    <property type="protein sequence ID" value="KAF2475642.1"/>
    <property type="molecule type" value="Genomic_DNA"/>
</dbReference>
<accession>A0ACB6RBD4</accession>
<name>A0ACB6RBD4_9PLEO</name>
<evidence type="ECO:0000313" key="2">
    <source>
        <dbReference type="Proteomes" id="UP000799755"/>
    </source>
</evidence>
<comment type="caution">
    <text evidence="1">The sequence shown here is derived from an EMBL/GenBank/DDBJ whole genome shotgun (WGS) entry which is preliminary data.</text>
</comment>
<proteinExistence type="predicted"/>
<evidence type="ECO:0000313" key="1">
    <source>
        <dbReference type="EMBL" id="KAF2475642.1"/>
    </source>
</evidence>
<dbReference type="Proteomes" id="UP000799755">
    <property type="component" value="Unassembled WGS sequence"/>
</dbReference>
<keyword evidence="2" id="KW-1185">Reference proteome</keyword>
<protein>
    <submittedName>
        <fullName evidence="1">Uncharacterized protein</fullName>
    </submittedName>
</protein>
<reference evidence="1" key="1">
    <citation type="journal article" date="2020" name="Stud. Mycol.">
        <title>101 Dothideomycetes genomes: a test case for predicting lifestyles and emergence of pathogens.</title>
        <authorList>
            <person name="Haridas S."/>
            <person name="Albert R."/>
            <person name="Binder M."/>
            <person name="Bloem J."/>
            <person name="Labutti K."/>
            <person name="Salamov A."/>
            <person name="Andreopoulos B."/>
            <person name="Baker S."/>
            <person name="Barry K."/>
            <person name="Bills G."/>
            <person name="Bluhm B."/>
            <person name="Cannon C."/>
            <person name="Castanera R."/>
            <person name="Culley D."/>
            <person name="Daum C."/>
            <person name="Ezra D."/>
            <person name="Gonzalez J."/>
            <person name="Henrissat B."/>
            <person name="Kuo A."/>
            <person name="Liang C."/>
            <person name="Lipzen A."/>
            <person name="Lutzoni F."/>
            <person name="Magnuson J."/>
            <person name="Mondo S."/>
            <person name="Nolan M."/>
            <person name="Ohm R."/>
            <person name="Pangilinan J."/>
            <person name="Park H.-J."/>
            <person name="Ramirez L."/>
            <person name="Alfaro M."/>
            <person name="Sun H."/>
            <person name="Tritt A."/>
            <person name="Yoshinaga Y."/>
            <person name="Zwiers L.-H."/>
            <person name="Turgeon B."/>
            <person name="Goodwin S."/>
            <person name="Spatafora J."/>
            <person name="Crous P."/>
            <person name="Grigoriev I."/>
        </authorList>
    </citation>
    <scope>NUCLEOTIDE SEQUENCE</scope>
    <source>
        <strain evidence="1">ATCC 200398</strain>
    </source>
</reference>
<sequence length="368" mass="41766">MHYFAGHHQPGQQTTQSLRASQYKPSRKRKRDEDVEEPPITSGQDPIGSQATPNAQSQASFAPQEAAQLRVAGLLPGNAFEIPPPPFPHASVRISRDHFNYTNVQKELAGLHPSVFAVNATSKSQPLCRKSEKPALRQTHLGVLTTVLHHCLLEGDYQRAGRAWGMILRSQIAGRPIDVRNHDRWGIGAEILLRRSPLNQFTHGENDQESAQIPGNKQSSTDKDFYTERGFELAREYYERLIVQFPNRKLHPHRVDELTFYPAMFSLWIYEVCEKSKLRAQDSIVKMEELRQAREIKDRLDQLVISPPFDKRGDLLELRGMVGLWIGDLILGESFMTYGETDWGSDSGENKPTSQSIAERFKENTKGI</sequence>
<organism evidence="1 2">
    <name type="scientific">Lindgomyces ingoldianus</name>
    <dbReference type="NCBI Taxonomy" id="673940"/>
    <lineage>
        <taxon>Eukaryota</taxon>
        <taxon>Fungi</taxon>
        <taxon>Dikarya</taxon>
        <taxon>Ascomycota</taxon>
        <taxon>Pezizomycotina</taxon>
        <taxon>Dothideomycetes</taxon>
        <taxon>Pleosporomycetidae</taxon>
        <taxon>Pleosporales</taxon>
        <taxon>Lindgomycetaceae</taxon>
        <taxon>Lindgomyces</taxon>
    </lineage>
</organism>